<name>A0A2M8M4T4_9ACTN</name>
<reference evidence="5 6" key="1">
    <citation type="submission" date="2017-11" db="EMBL/GenBank/DDBJ databases">
        <title>Streptomyces carmine sp. nov., a novel actinomycete isolated from Sophora alopecuroides in Xinjiang, China.</title>
        <authorList>
            <person name="Wang Y."/>
            <person name="Luo X."/>
            <person name="Wan C."/>
            <person name="Zhang L."/>
        </authorList>
    </citation>
    <scope>NUCLEOTIDE SEQUENCE [LARGE SCALE GENOMIC DNA]</scope>
    <source>
        <strain evidence="5 6">TRM SA0054</strain>
    </source>
</reference>
<dbReference type="Pfam" id="PF02033">
    <property type="entry name" value="RBFA"/>
    <property type="match status" value="1"/>
</dbReference>
<dbReference type="RefSeq" id="WP_100201027.1">
    <property type="nucleotide sequence ID" value="NZ_PGGW01000017.1"/>
</dbReference>
<dbReference type="PANTHER" id="PTHR33515">
    <property type="entry name" value="RIBOSOME-BINDING FACTOR A, CHLOROPLASTIC-RELATED"/>
    <property type="match status" value="1"/>
</dbReference>
<dbReference type="InterPro" id="IPR023799">
    <property type="entry name" value="RbfA_dom_sf"/>
</dbReference>
<comment type="similarity">
    <text evidence="3">Belongs to the RbfA family.</text>
</comment>
<organism evidence="5 6">
    <name type="scientific">Streptomyces carminius</name>
    <dbReference type="NCBI Taxonomy" id="2665496"/>
    <lineage>
        <taxon>Bacteria</taxon>
        <taxon>Bacillati</taxon>
        <taxon>Actinomycetota</taxon>
        <taxon>Actinomycetes</taxon>
        <taxon>Kitasatosporales</taxon>
        <taxon>Streptomycetaceae</taxon>
        <taxon>Streptomyces</taxon>
    </lineage>
</organism>
<evidence type="ECO:0000313" key="6">
    <source>
        <dbReference type="Proteomes" id="UP000230407"/>
    </source>
</evidence>
<gene>
    <name evidence="3" type="primary">rbfA</name>
    <name evidence="5" type="ORF">CUT44_05535</name>
</gene>
<comment type="subunit">
    <text evidence="3">Monomer. Binds 30S ribosomal subunits, but not 50S ribosomal subunits or 70S ribosomes.</text>
</comment>
<dbReference type="NCBIfam" id="TIGR00082">
    <property type="entry name" value="rbfA"/>
    <property type="match status" value="1"/>
</dbReference>
<comment type="subcellular location">
    <subcellularLocation>
        <location evidence="3">Cytoplasm</location>
    </subcellularLocation>
</comment>
<dbReference type="GO" id="GO:0005829">
    <property type="term" value="C:cytosol"/>
    <property type="evidence" value="ECO:0007669"/>
    <property type="project" value="TreeGrafter"/>
</dbReference>
<dbReference type="Gene3D" id="3.30.300.20">
    <property type="match status" value="1"/>
</dbReference>
<protein>
    <recommendedName>
        <fullName evidence="3">Ribosome-binding factor A</fullName>
    </recommendedName>
</protein>
<sequence>MTDTARARKLADRIRVVVAETLQRRIKDPRLGYVTITDTRVTGDLREATVFYTVYGDDEDRAASAAALESAKGVLRSEVGRQTGVRFTPSLTFVPDALPENARTIDDLLEKARASDAQVRQVSSGATYAGEADPYRKPVDEDTADTDDADADAADTDDAAAEAADDAATGDGAGKSGGDPDGKDA</sequence>
<proteinExistence type="inferred from homology"/>
<dbReference type="FunFam" id="3.30.300.20:FF:000018">
    <property type="entry name" value="Ribosome-binding factor A"/>
    <property type="match status" value="1"/>
</dbReference>
<evidence type="ECO:0000256" key="3">
    <source>
        <dbReference type="HAMAP-Rule" id="MF_00003"/>
    </source>
</evidence>
<dbReference type="GO" id="GO:0043024">
    <property type="term" value="F:ribosomal small subunit binding"/>
    <property type="evidence" value="ECO:0007669"/>
    <property type="project" value="TreeGrafter"/>
</dbReference>
<dbReference type="InterPro" id="IPR015946">
    <property type="entry name" value="KH_dom-like_a/b"/>
</dbReference>
<comment type="caution">
    <text evidence="5">The sequence shown here is derived from an EMBL/GenBank/DDBJ whole genome shotgun (WGS) entry which is preliminary data.</text>
</comment>
<feature type="compositionally biased region" description="Acidic residues" evidence="4">
    <location>
        <begin position="141"/>
        <end position="165"/>
    </location>
</feature>
<dbReference type="SUPFAM" id="SSF89919">
    <property type="entry name" value="Ribosome-binding factor A, RbfA"/>
    <property type="match status" value="1"/>
</dbReference>
<dbReference type="Proteomes" id="UP000230407">
    <property type="component" value="Unassembled WGS sequence"/>
</dbReference>
<dbReference type="InterPro" id="IPR020053">
    <property type="entry name" value="Ribosome-bd_factorA_CS"/>
</dbReference>
<dbReference type="PROSITE" id="PS01319">
    <property type="entry name" value="RBFA"/>
    <property type="match status" value="1"/>
</dbReference>
<dbReference type="EMBL" id="PGGW01000017">
    <property type="protein sequence ID" value="PJE99227.1"/>
    <property type="molecule type" value="Genomic_DNA"/>
</dbReference>
<evidence type="ECO:0000256" key="2">
    <source>
        <dbReference type="ARBA" id="ARBA00022517"/>
    </source>
</evidence>
<keyword evidence="1 3" id="KW-0963">Cytoplasm</keyword>
<comment type="function">
    <text evidence="3">One of several proteins that assist in the late maturation steps of the functional core of the 30S ribosomal subunit. Associates with free 30S ribosomal subunits (but not with 30S subunits that are part of 70S ribosomes or polysomes). Required for efficient processing of 16S rRNA. May interact with the 5'-terminal helix region of 16S rRNA.</text>
</comment>
<evidence type="ECO:0000256" key="1">
    <source>
        <dbReference type="ARBA" id="ARBA00022490"/>
    </source>
</evidence>
<keyword evidence="6" id="KW-1185">Reference proteome</keyword>
<dbReference type="AlphaFoldDB" id="A0A2M8M4T4"/>
<keyword evidence="2 3" id="KW-0690">Ribosome biogenesis</keyword>
<evidence type="ECO:0000256" key="4">
    <source>
        <dbReference type="SAM" id="MobiDB-lite"/>
    </source>
</evidence>
<evidence type="ECO:0000313" key="5">
    <source>
        <dbReference type="EMBL" id="PJE99227.1"/>
    </source>
</evidence>
<accession>A0A2M8M4T4</accession>
<feature type="region of interest" description="Disordered" evidence="4">
    <location>
        <begin position="115"/>
        <end position="185"/>
    </location>
</feature>
<dbReference type="InterPro" id="IPR000238">
    <property type="entry name" value="RbfA"/>
</dbReference>
<dbReference type="HAMAP" id="MF_00003">
    <property type="entry name" value="RbfA"/>
    <property type="match status" value="1"/>
</dbReference>
<dbReference type="PANTHER" id="PTHR33515:SF1">
    <property type="entry name" value="RIBOSOME-BINDING FACTOR A, CHLOROPLASTIC-RELATED"/>
    <property type="match status" value="1"/>
</dbReference>
<dbReference type="GO" id="GO:0030490">
    <property type="term" value="P:maturation of SSU-rRNA"/>
    <property type="evidence" value="ECO:0007669"/>
    <property type="project" value="UniProtKB-UniRule"/>
</dbReference>